<evidence type="ECO:0000256" key="4">
    <source>
        <dbReference type="ARBA" id="ARBA00022643"/>
    </source>
</evidence>
<dbReference type="GO" id="GO:0005737">
    <property type="term" value="C:cytoplasm"/>
    <property type="evidence" value="ECO:0007669"/>
    <property type="project" value="UniProtKB-SubCell"/>
</dbReference>
<feature type="binding site" evidence="11">
    <location>
        <position position="99"/>
    </location>
    <ligand>
        <name>FMN</name>
        <dbReference type="ChEBI" id="CHEBI:58210"/>
    </ligand>
</feature>
<dbReference type="PANTHER" id="PTHR43665">
    <property type="entry name" value="ISOPENTENYL-DIPHOSPHATE DELTA-ISOMERASE"/>
    <property type="match status" value="1"/>
</dbReference>
<feature type="binding site" evidence="11">
    <location>
        <position position="128"/>
    </location>
    <ligand>
        <name>FMN</name>
        <dbReference type="ChEBI" id="CHEBI:58210"/>
    </ligand>
</feature>
<protein>
    <recommendedName>
        <fullName evidence="11">Isopentenyl-diphosphate delta-isomerase</fullName>
        <shortName evidence="11">IPP isomerase</shortName>
        <ecNumber evidence="11">5.3.3.2</ecNumber>
    </recommendedName>
    <alternativeName>
        <fullName evidence="11">Isopentenyl diphosphate:dimethylallyl diphosphate isomerase</fullName>
    </alternativeName>
    <alternativeName>
        <fullName evidence="11">Isopentenyl pyrophosphate isomerase</fullName>
    </alternativeName>
    <alternativeName>
        <fullName evidence="11">Type 2 isopentenyl diphosphate isomerase</fullName>
        <shortName evidence="11">IDI-2</shortName>
    </alternativeName>
</protein>
<dbReference type="RefSeq" id="WP_017261818.1">
    <property type="nucleotide sequence ID" value="NZ_AUAW01000001.1"/>
</dbReference>
<dbReference type="AlphaFoldDB" id="A0A0R1RLA2"/>
<proteinExistence type="inferred from homology"/>
<dbReference type="EC" id="5.3.3.2" evidence="11"/>
<feature type="binding site" evidence="11">
    <location>
        <begin position="69"/>
        <end position="71"/>
    </location>
    <ligand>
        <name>FMN</name>
        <dbReference type="ChEBI" id="CHEBI:58210"/>
    </ligand>
</feature>
<dbReference type="GO" id="GO:0016491">
    <property type="term" value="F:oxidoreductase activity"/>
    <property type="evidence" value="ECO:0007669"/>
    <property type="project" value="InterPro"/>
</dbReference>
<evidence type="ECO:0000256" key="2">
    <source>
        <dbReference type="ARBA" id="ARBA00022490"/>
    </source>
</evidence>
<feature type="binding site" evidence="11">
    <location>
        <begin position="12"/>
        <end position="13"/>
    </location>
    <ligand>
        <name>substrate</name>
    </ligand>
</feature>
<comment type="cofactor">
    <cofactor evidence="11">
        <name>NADPH</name>
        <dbReference type="ChEBI" id="CHEBI:57783"/>
    </cofactor>
</comment>
<dbReference type="Proteomes" id="UP000051999">
    <property type="component" value="Unassembled WGS sequence"/>
</dbReference>
<keyword evidence="6 11" id="KW-0460">Magnesium</keyword>
<gene>
    <name evidence="11" type="primary">fni</name>
    <name evidence="13" type="ORF">FD35_GL000291</name>
</gene>
<feature type="binding site" evidence="11">
    <location>
        <position position="214"/>
    </location>
    <ligand>
        <name>FMN</name>
        <dbReference type="ChEBI" id="CHEBI:58210"/>
    </ligand>
</feature>
<comment type="function">
    <text evidence="11">Involved in the biosynthesis of isoprenoids. Catalyzes the 1,3-allylic rearrangement of the homoallylic substrate isopentenyl (IPP) to its allylic isomer, dimethylallyl diphosphate (DMAPP).</text>
</comment>
<feature type="binding site" evidence="11">
    <location>
        <begin position="264"/>
        <end position="266"/>
    </location>
    <ligand>
        <name>FMN</name>
        <dbReference type="ChEBI" id="CHEBI:58210"/>
    </ligand>
</feature>
<dbReference type="STRING" id="1114972.FD35_GL000291"/>
<comment type="caution">
    <text evidence="11">Lacks conserved residue(s) required for the propagation of feature annotation.</text>
</comment>
<feature type="binding site" evidence="11">
    <location>
        <position position="158"/>
    </location>
    <ligand>
        <name>substrate</name>
    </ligand>
</feature>
<dbReference type="Pfam" id="PF01070">
    <property type="entry name" value="FMN_dh"/>
    <property type="match status" value="1"/>
</dbReference>
<keyword evidence="8 11" id="KW-0414">Isoprene biosynthesis</keyword>
<evidence type="ECO:0000256" key="1">
    <source>
        <dbReference type="ARBA" id="ARBA00001917"/>
    </source>
</evidence>
<evidence type="ECO:0000313" key="14">
    <source>
        <dbReference type="Proteomes" id="UP000051999"/>
    </source>
</evidence>
<comment type="subcellular location">
    <subcellularLocation>
        <location evidence="11">Cytoplasm</location>
    </subcellularLocation>
</comment>
<dbReference type="GO" id="GO:0010181">
    <property type="term" value="F:FMN binding"/>
    <property type="evidence" value="ECO:0007669"/>
    <property type="project" value="UniProtKB-UniRule"/>
</dbReference>
<evidence type="ECO:0000256" key="3">
    <source>
        <dbReference type="ARBA" id="ARBA00022630"/>
    </source>
</evidence>
<evidence type="ECO:0000256" key="9">
    <source>
        <dbReference type="ARBA" id="ARBA00023235"/>
    </source>
</evidence>
<dbReference type="GO" id="GO:0004452">
    <property type="term" value="F:isopentenyl-diphosphate delta-isomerase activity"/>
    <property type="evidence" value="ECO:0007669"/>
    <property type="project" value="UniProtKB-UniRule"/>
</dbReference>
<dbReference type="CDD" id="cd02811">
    <property type="entry name" value="IDI-2_FMN"/>
    <property type="match status" value="1"/>
</dbReference>
<dbReference type="PANTHER" id="PTHR43665:SF1">
    <property type="entry name" value="ISOPENTENYL-DIPHOSPHATE DELTA-ISOMERASE"/>
    <property type="match status" value="1"/>
</dbReference>
<dbReference type="HAMAP" id="MF_00354">
    <property type="entry name" value="Idi_2"/>
    <property type="match status" value="1"/>
</dbReference>
<keyword evidence="5 11" id="KW-0479">Metal-binding</keyword>
<keyword evidence="7 11" id="KW-0521">NADP</keyword>
<accession>A0A0R1RLA2</accession>
<dbReference type="InterPro" id="IPR000262">
    <property type="entry name" value="FMN-dep_DH"/>
</dbReference>
<sequence>MSKLTESAHAHRKDEHLAIALKQYQEKSDAGFDDIQIIHQSLPEIAVDNVDLSTRFAGLTLSTPFYIEAMTGGSVRTGDINAKLAEIAAATGLAMAVGSQSIALKEPAVASTFTIVRKVNPHGQIFANIGAGHSLDDAQRIVDMVAADALELHINSAQELIMPEGDRDLRWRDHITEIINGLSVPVIVKEVGFGMGQETINTLKQMGVQYINVSGRGGTNFARIENERRHHQELDYLSNWGQTTVQSLLEAQAVSDMQIAASGGVRTPLDVLKALILGANVVGVAGHFLHVLMTQDEDTLQTYIEDWQSDLRLLYALTGSRTTADLRTAKIVLSPALMNYCQQRNLKRQ</sequence>
<organism evidence="13 14">
    <name type="scientific">Furfurilactobacillus rossiae DSM 15814</name>
    <dbReference type="NCBI Taxonomy" id="1114972"/>
    <lineage>
        <taxon>Bacteria</taxon>
        <taxon>Bacillati</taxon>
        <taxon>Bacillota</taxon>
        <taxon>Bacilli</taxon>
        <taxon>Lactobacillales</taxon>
        <taxon>Lactobacillaceae</taxon>
        <taxon>Furfurilactobacillus</taxon>
    </lineage>
</organism>
<evidence type="ECO:0000256" key="7">
    <source>
        <dbReference type="ARBA" id="ARBA00022857"/>
    </source>
</evidence>
<comment type="cofactor">
    <cofactor evidence="1 11">
        <name>FMN</name>
        <dbReference type="ChEBI" id="CHEBI:58210"/>
    </cofactor>
</comment>
<reference evidence="13 14" key="1">
    <citation type="journal article" date="2015" name="Genome Announc.">
        <title>Expanding the biotechnology potential of lactobacilli through comparative genomics of 213 strains and associated genera.</title>
        <authorList>
            <person name="Sun Z."/>
            <person name="Harris H.M."/>
            <person name="McCann A."/>
            <person name="Guo C."/>
            <person name="Argimon S."/>
            <person name="Zhang W."/>
            <person name="Yang X."/>
            <person name="Jeffery I.B."/>
            <person name="Cooney J.C."/>
            <person name="Kagawa T.F."/>
            <person name="Liu W."/>
            <person name="Song Y."/>
            <person name="Salvetti E."/>
            <person name="Wrobel A."/>
            <person name="Rasinkangas P."/>
            <person name="Parkhill J."/>
            <person name="Rea M.C."/>
            <person name="O'Sullivan O."/>
            <person name="Ritari J."/>
            <person name="Douillard F.P."/>
            <person name="Paul Ross R."/>
            <person name="Yang R."/>
            <person name="Briner A.E."/>
            <person name="Felis G.E."/>
            <person name="de Vos W.M."/>
            <person name="Barrangou R."/>
            <person name="Klaenhammer T.R."/>
            <person name="Caufield P.W."/>
            <person name="Cui Y."/>
            <person name="Zhang H."/>
            <person name="O'Toole P.W."/>
        </authorList>
    </citation>
    <scope>NUCLEOTIDE SEQUENCE [LARGE SCALE GENOMIC DNA]</scope>
    <source>
        <strain evidence="13 14">DSM 15814</strain>
    </source>
</reference>
<evidence type="ECO:0000256" key="11">
    <source>
        <dbReference type="HAMAP-Rule" id="MF_00354"/>
    </source>
</evidence>
<dbReference type="InterPro" id="IPR011179">
    <property type="entry name" value="IPdP_isomerase"/>
</dbReference>
<comment type="similarity">
    <text evidence="11">Belongs to the IPP isomerase type 2 family.</text>
</comment>
<feature type="domain" description="FMN-dependent dehydrogenase" evidence="12">
    <location>
        <begin position="155"/>
        <end position="330"/>
    </location>
</feature>
<dbReference type="eggNOG" id="COG1304">
    <property type="taxonomic scope" value="Bacteria"/>
</dbReference>
<comment type="catalytic activity">
    <reaction evidence="11">
        <text>isopentenyl diphosphate = dimethylallyl diphosphate</text>
        <dbReference type="Rhea" id="RHEA:23284"/>
        <dbReference type="ChEBI" id="CHEBI:57623"/>
        <dbReference type="ChEBI" id="CHEBI:128769"/>
        <dbReference type="EC" id="5.3.3.2"/>
    </reaction>
</comment>
<comment type="caution">
    <text evidence="13">The sequence shown here is derived from an EMBL/GenBank/DDBJ whole genome shotgun (WGS) entry which is preliminary data.</text>
</comment>
<dbReference type="Gene3D" id="3.20.20.70">
    <property type="entry name" value="Aldolase class I"/>
    <property type="match status" value="1"/>
</dbReference>
<evidence type="ECO:0000256" key="8">
    <source>
        <dbReference type="ARBA" id="ARBA00023229"/>
    </source>
</evidence>
<dbReference type="NCBIfam" id="TIGR02151">
    <property type="entry name" value="IPP_isom_2"/>
    <property type="match status" value="1"/>
</dbReference>
<comment type="subunit">
    <text evidence="10 11">Homooctamer. Dimer of tetramers.</text>
</comment>
<dbReference type="InterPro" id="IPR013785">
    <property type="entry name" value="Aldolase_TIM"/>
</dbReference>
<feature type="binding site" evidence="11">
    <location>
        <position position="159"/>
    </location>
    <ligand>
        <name>Mg(2+)</name>
        <dbReference type="ChEBI" id="CHEBI:18420"/>
    </ligand>
</feature>
<feature type="binding site" evidence="11">
    <location>
        <position position="189"/>
    </location>
    <ligand>
        <name>FMN</name>
        <dbReference type="ChEBI" id="CHEBI:58210"/>
    </ligand>
</feature>
<dbReference type="GO" id="GO:0008299">
    <property type="term" value="P:isoprenoid biosynthetic process"/>
    <property type="evidence" value="ECO:0007669"/>
    <property type="project" value="UniProtKB-UniRule"/>
</dbReference>
<keyword evidence="3 11" id="KW-0285">Flavoprotein</keyword>
<dbReference type="GO" id="GO:0070402">
    <property type="term" value="F:NADPH binding"/>
    <property type="evidence" value="ECO:0007669"/>
    <property type="project" value="UniProtKB-UniRule"/>
</dbReference>
<evidence type="ECO:0000313" key="13">
    <source>
        <dbReference type="EMBL" id="KRL57281.1"/>
    </source>
</evidence>
<dbReference type="PATRIC" id="fig|1114972.6.peg.291"/>
<dbReference type="GO" id="GO:0000287">
    <property type="term" value="F:magnesium ion binding"/>
    <property type="evidence" value="ECO:0007669"/>
    <property type="project" value="UniProtKB-UniRule"/>
</dbReference>
<evidence type="ECO:0000256" key="6">
    <source>
        <dbReference type="ARBA" id="ARBA00022842"/>
    </source>
</evidence>
<dbReference type="SMART" id="SM01240">
    <property type="entry name" value="IMPDH"/>
    <property type="match status" value="1"/>
</dbReference>
<feature type="binding site" evidence="11">
    <location>
        <begin position="285"/>
        <end position="286"/>
    </location>
    <ligand>
        <name>FMN</name>
        <dbReference type="ChEBI" id="CHEBI:58210"/>
    </ligand>
</feature>
<comment type="cofactor">
    <cofactor evidence="11">
        <name>Mg(2+)</name>
        <dbReference type="ChEBI" id="CHEBI:18420"/>
    </cofactor>
</comment>
<evidence type="ECO:0000259" key="12">
    <source>
        <dbReference type="Pfam" id="PF01070"/>
    </source>
</evidence>
<keyword evidence="4 11" id="KW-0288">FMN</keyword>
<dbReference type="OrthoDB" id="9795032at2"/>
<keyword evidence="14" id="KW-1185">Reference proteome</keyword>
<name>A0A0R1RLA2_9LACO</name>
<dbReference type="PIRSF" id="PIRSF003314">
    <property type="entry name" value="IPP_isomerase"/>
    <property type="match status" value="1"/>
</dbReference>
<feature type="binding site" evidence="11">
    <location>
        <position position="219"/>
    </location>
    <ligand>
        <name>FMN</name>
        <dbReference type="ChEBI" id="CHEBI:58210"/>
    </ligand>
</feature>
<keyword evidence="2 11" id="KW-0963">Cytoplasm</keyword>
<evidence type="ECO:0000256" key="10">
    <source>
        <dbReference type="ARBA" id="ARBA00025810"/>
    </source>
</evidence>
<keyword evidence="9 11" id="KW-0413">Isomerase</keyword>
<evidence type="ECO:0000256" key="5">
    <source>
        <dbReference type="ARBA" id="ARBA00022723"/>
    </source>
</evidence>
<dbReference type="SUPFAM" id="SSF51395">
    <property type="entry name" value="FMN-linked oxidoreductases"/>
    <property type="match status" value="1"/>
</dbReference>
<dbReference type="EMBL" id="AZFF01000001">
    <property type="protein sequence ID" value="KRL57281.1"/>
    <property type="molecule type" value="Genomic_DNA"/>
</dbReference>